<dbReference type="InterPro" id="IPR011650">
    <property type="entry name" value="Peptidase_M20_dimer"/>
</dbReference>
<dbReference type="Gene3D" id="3.40.630.10">
    <property type="entry name" value="Zn peptidases"/>
    <property type="match status" value="1"/>
</dbReference>
<reference evidence="3 4" key="1">
    <citation type="submission" date="2021-08" db="EMBL/GenBank/DDBJ databases">
        <authorList>
            <person name="Peeters C."/>
        </authorList>
    </citation>
    <scope>NUCLEOTIDE SEQUENCE [LARGE SCALE GENOMIC DNA]</scope>
    <source>
        <strain evidence="3 4">LMG 21510</strain>
    </source>
</reference>
<dbReference type="RefSeq" id="WP_224040053.1">
    <property type="nucleotide sequence ID" value="NZ_CAJZAH010000001.1"/>
</dbReference>
<accession>A0ABN7Y4Z4</accession>
<dbReference type="InterPro" id="IPR002933">
    <property type="entry name" value="Peptidase_M20"/>
</dbReference>
<dbReference type="SUPFAM" id="SSF53187">
    <property type="entry name" value="Zn-dependent exopeptidases"/>
    <property type="match status" value="1"/>
</dbReference>
<dbReference type="NCBIfam" id="TIGR01891">
    <property type="entry name" value="amidohydrolases"/>
    <property type="match status" value="1"/>
</dbReference>
<dbReference type="SUPFAM" id="SSF55031">
    <property type="entry name" value="Bacterial exopeptidase dimerisation domain"/>
    <property type="match status" value="1"/>
</dbReference>
<evidence type="ECO:0000313" key="4">
    <source>
        <dbReference type="Proteomes" id="UP000721236"/>
    </source>
</evidence>
<name>A0ABN7Y4Z4_9BURK</name>
<evidence type="ECO:0000259" key="2">
    <source>
        <dbReference type="Pfam" id="PF07687"/>
    </source>
</evidence>
<evidence type="ECO:0000256" key="1">
    <source>
        <dbReference type="ARBA" id="ARBA00022801"/>
    </source>
</evidence>
<dbReference type="EC" id="3.5.1.32" evidence="3"/>
<dbReference type="Gene3D" id="3.30.70.360">
    <property type="match status" value="1"/>
</dbReference>
<keyword evidence="4" id="KW-1185">Reference proteome</keyword>
<dbReference type="CDD" id="cd05666">
    <property type="entry name" value="M20_Acy1-like"/>
    <property type="match status" value="1"/>
</dbReference>
<protein>
    <submittedName>
        <fullName evidence="3">Hippurate hydrolase</fullName>
        <ecNumber evidence="3">3.5.1.32</ecNumber>
    </submittedName>
</protein>
<dbReference type="GO" id="GO:0047980">
    <property type="term" value="F:hippurate hydrolase activity"/>
    <property type="evidence" value="ECO:0007669"/>
    <property type="project" value="UniProtKB-EC"/>
</dbReference>
<comment type="caution">
    <text evidence="3">The sequence shown here is derived from an EMBL/GenBank/DDBJ whole genome shotgun (WGS) entry which is preliminary data.</text>
</comment>
<dbReference type="PANTHER" id="PTHR11014:SF63">
    <property type="entry name" value="METALLOPEPTIDASE, PUTATIVE (AFU_ORTHOLOGUE AFUA_6G09600)-RELATED"/>
    <property type="match status" value="1"/>
</dbReference>
<sequence>MTASEASSQSYTEVADLLPLQAELAAIRHHLHQHPELAFKEHGTAGYIAGKLREWGYAVTTGIAGTGLVATLQAGSGPRRLGLRADMDALPIQEATGLAYASANAGVMHACGHDGHSAMLLGAALWLARTRRFSGTLHLIFQPAEERGFDSGGKAMVDAGLFDRFPCDMVFAMHNHPGEPQGHFMVRSGPFMAAGDRVFVKIKGVGGHAARPHQTVDPLVAASAVVMALQTIVSRNVDPNDPAVVTVGRLRAGDALNVIPAEAEIGISVRSFSPAVRALLKERICTVIDATAKAYGATAQIDYVEGYPTVVNEPEATAFAAQVAAELVGEERVARDYPQLMGSEDFAYMLQVCSGALIRIGNGPASNGRGLHNPGYDFHDGNLAIGAALWCRLAERFLR</sequence>
<dbReference type="PIRSF" id="PIRSF005962">
    <property type="entry name" value="Pept_M20D_amidohydro"/>
    <property type="match status" value="1"/>
</dbReference>
<dbReference type="Proteomes" id="UP000721236">
    <property type="component" value="Unassembled WGS sequence"/>
</dbReference>
<feature type="domain" description="Peptidase M20 dimerisation" evidence="2">
    <location>
        <begin position="200"/>
        <end position="292"/>
    </location>
</feature>
<dbReference type="InterPro" id="IPR017439">
    <property type="entry name" value="Amidohydrolase"/>
</dbReference>
<dbReference type="EMBL" id="CAJZAH010000001">
    <property type="protein sequence ID" value="CAG9168218.1"/>
    <property type="molecule type" value="Genomic_DNA"/>
</dbReference>
<proteinExistence type="predicted"/>
<organism evidence="3 4">
    <name type="scientific">Cupriavidus respiraculi</name>
    <dbReference type="NCBI Taxonomy" id="195930"/>
    <lineage>
        <taxon>Bacteria</taxon>
        <taxon>Pseudomonadati</taxon>
        <taxon>Pseudomonadota</taxon>
        <taxon>Betaproteobacteria</taxon>
        <taxon>Burkholderiales</taxon>
        <taxon>Burkholderiaceae</taxon>
        <taxon>Cupriavidus</taxon>
    </lineage>
</organism>
<evidence type="ECO:0000313" key="3">
    <source>
        <dbReference type="EMBL" id="CAG9168218.1"/>
    </source>
</evidence>
<dbReference type="Pfam" id="PF07687">
    <property type="entry name" value="M20_dimer"/>
    <property type="match status" value="1"/>
</dbReference>
<dbReference type="Pfam" id="PF01546">
    <property type="entry name" value="Peptidase_M20"/>
    <property type="match status" value="1"/>
</dbReference>
<gene>
    <name evidence="3" type="primary">hipO_2</name>
    <name evidence="3" type="ORF">LMG21510_00999</name>
</gene>
<keyword evidence="1 3" id="KW-0378">Hydrolase</keyword>
<dbReference type="InterPro" id="IPR036264">
    <property type="entry name" value="Bact_exopeptidase_dim_dom"/>
</dbReference>
<dbReference type="PANTHER" id="PTHR11014">
    <property type="entry name" value="PEPTIDASE M20 FAMILY MEMBER"/>
    <property type="match status" value="1"/>
</dbReference>